<feature type="domain" description="Chorismate mutase" evidence="3">
    <location>
        <begin position="6"/>
        <end position="96"/>
    </location>
</feature>
<protein>
    <recommendedName>
        <fullName evidence="1">chorismate mutase</fullName>
        <ecNumber evidence="1">5.4.99.5</ecNumber>
    </recommendedName>
</protein>
<dbReference type="Proteomes" id="UP000032544">
    <property type="component" value="Unassembled WGS sequence"/>
</dbReference>
<sequence length="104" mass="12265">MGFKDPKDCHSLEELRNEIDKIDEHIILLFAERHKYVEAVVRFKNDKDAIIAQERKDAVIQQRRDWAESKGLNADVFEQIYTLLVESNIKHEMNLLKNKNNSNV</sequence>
<keyword evidence="2" id="KW-0413">Isomerase</keyword>
<dbReference type="RefSeq" id="WP_045033031.1">
    <property type="nucleotide sequence ID" value="NZ_CAJXKZ010000008.1"/>
</dbReference>
<organism evidence="4 5">
    <name type="scientific">Draconibacterium sediminis</name>
    <dbReference type="NCBI Taxonomy" id="1544798"/>
    <lineage>
        <taxon>Bacteria</taxon>
        <taxon>Pseudomonadati</taxon>
        <taxon>Bacteroidota</taxon>
        <taxon>Bacteroidia</taxon>
        <taxon>Marinilabiliales</taxon>
        <taxon>Prolixibacteraceae</taxon>
        <taxon>Draconibacterium</taxon>
    </lineage>
</organism>
<comment type="caution">
    <text evidence="4">The sequence shown here is derived from an EMBL/GenBank/DDBJ whole genome shotgun (WGS) entry which is preliminary data.</text>
</comment>
<dbReference type="AlphaFoldDB" id="A0A0D8J5M0"/>
<evidence type="ECO:0000256" key="2">
    <source>
        <dbReference type="ARBA" id="ARBA00023235"/>
    </source>
</evidence>
<proteinExistence type="predicted"/>
<dbReference type="InterPro" id="IPR036263">
    <property type="entry name" value="Chorismate_II_sf"/>
</dbReference>
<dbReference type="InterPro" id="IPR002701">
    <property type="entry name" value="CM_II_prokaryot"/>
</dbReference>
<dbReference type="PROSITE" id="PS51168">
    <property type="entry name" value="CHORISMATE_MUT_2"/>
    <property type="match status" value="1"/>
</dbReference>
<dbReference type="Gene3D" id="1.20.59.10">
    <property type="entry name" value="Chorismate mutase"/>
    <property type="match status" value="1"/>
</dbReference>
<evidence type="ECO:0000313" key="4">
    <source>
        <dbReference type="EMBL" id="KJF42240.1"/>
    </source>
</evidence>
<dbReference type="Pfam" id="PF01817">
    <property type="entry name" value="CM_2"/>
    <property type="match status" value="1"/>
</dbReference>
<dbReference type="InterPro" id="IPR051331">
    <property type="entry name" value="Chorismate_mutase-related"/>
</dbReference>
<dbReference type="SUPFAM" id="SSF48600">
    <property type="entry name" value="Chorismate mutase II"/>
    <property type="match status" value="1"/>
</dbReference>
<dbReference type="GO" id="GO:0046417">
    <property type="term" value="P:chorismate metabolic process"/>
    <property type="evidence" value="ECO:0007669"/>
    <property type="project" value="InterPro"/>
</dbReference>
<gene>
    <name evidence="4" type="ORF">LH29_20820</name>
</gene>
<evidence type="ECO:0000256" key="1">
    <source>
        <dbReference type="ARBA" id="ARBA00012404"/>
    </source>
</evidence>
<dbReference type="GO" id="GO:0009697">
    <property type="term" value="P:salicylic acid biosynthetic process"/>
    <property type="evidence" value="ECO:0007669"/>
    <property type="project" value="TreeGrafter"/>
</dbReference>
<accession>A0A0D8J5M0</accession>
<dbReference type="EMBL" id="JRHC01000006">
    <property type="protein sequence ID" value="KJF42240.1"/>
    <property type="molecule type" value="Genomic_DNA"/>
</dbReference>
<keyword evidence="5" id="KW-1185">Reference proteome</keyword>
<dbReference type="PANTHER" id="PTHR38041">
    <property type="entry name" value="CHORISMATE MUTASE"/>
    <property type="match status" value="1"/>
</dbReference>
<evidence type="ECO:0000259" key="3">
    <source>
        <dbReference type="PROSITE" id="PS51168"/>
    </source>
</evidence>
<dbReference type="InterPro" id="IPR036979">
    <property type="entry name" value="CM_dom_sf"/>
</dbReference>
<evidence type="ECO:0000313" key="5">
    <source>
        <dbReference type="Proteomes" id="UP000032544"/>
    </source>
</evidence>
<name>A0A0D8J5M0_9BACT</name>
<dbReference type="EC" id="5.4.99.5" evidence="1"/>
<reference evidence="4 5" key="1">
    <citation type="submission" date="2014-09" db="EMBL/GenBank/DDBJ databases">
        <title>Draft Genome Sequence of Draconibacterium sp. JN14CK-3.</title>
        <authorList>
            <person name="Dong C."/>
            <person name="Lai Q."/>
            <person name="Shao Z."/>
        </authorList>
    </citation>
    <scope>NUCLEOTIDE SEQUENCE [LARGE SCALE GENOMIC DNA]</scope>
    <source>
        <strain evidence="4 5">JN14CK-3</strain>
    </source>
</reference>
<dbReference type="SMART" id="SM00830">
    <property type="entry name" value="CM_2"/>
    <property type="match status" value="1"/>
</dbReference>
<dbReference type="GO" id="GO:0004106">
    <property type="term" value="F:chorismate mutase activity"/>
    <property type="evidence" value="ECO:0007669"/>
    <property type="project" value="UniProtKB-EC"/>
</dbReference>
<dbReference type="OrthoDB" id="514491at2"/>
<dbReference type="PANTHER" id="PTHR38041:SF1">
    <property type="entry name" value="CHORISMATE MUTASE"/>
    <property type="match status" value="1"/>
</dbReference>
<dbReference type="STRING" id="1544798.LH29_20820"/>